<organism evidence="2 3">
    <name type="scientific">Pseudomonas piscis</name>
    <dbReference type="NCBI Taxonomy" id="2614538"/>
    <lineage>
        <taxon>Bacteria</taxon>
        <taxon>Pseudomonadati</taxon>
        <taxon>Pseudomonadota</taxon>
        <taxon>Gammaproteobacteria</taxon>
        <taxon>Pseudomonadales</taxon>
        <taxon>Pseudomonadaceae</taxon>
        <taxon>Pseudomonas</taxon>
    </lineage>
</organism>
<reference evidence="2 3" key="1">
    <citation type="submission" date="2019-10" db="EMBL/GenBank/DDBJ databases">
        <title>Pseudomonas dajingensis sp. nov., isolated from the profound head ulcers of farmed Murray cod (Maccullochella peelii peelii).</title>
        <authorList>
            <person name="Liu Y."/>
        </authorList>
    </citation>
    <scope>NUCLEOTIDE SEQUENCE [LARGE SCALE GENOMIC DNA]</scope>
    <source>
        <strain evidence="2 3">MC042</strain>
    </source>
</reference>
<keyword evidence="1" id="KW-1133">Transmembrane helix</keyword>
<sequence length="89" mass="10103">MIRDEDEKADSDGFRALALSLMGIAVILGACIVRFNIEVDRERARAQEEILHCRRQNLPSTKPVVDATSPADECRSLEDHYARRFGHSY</sequence>
<keyword evidence="1" id="KW-0812">Transmembrane</keyword>
<evidence type="ECO:0000256" key="1">
    <source>
        <dbReference type="SAM" id="Phobius"/>
    </source>
</evidence>
<accession>A0A7X1U460</accession>
<evidence type="ECO:0000313" key="3">
    <source>
        <dbReference type="Proteomes" id="UP000486534"/>
    </source>
</evidence>
<protein>
    <submittedName>
        <fullName evidence="2">Uncharacterized protein</fullName>
    </submittedName>
</protein>
<dbReference type="Proteomes" id="UP000486534">
    <property type="component" value="Unassembled WGS sequence"/>
</dbReference>
<name>A0A7X1U460_9PSED</name>
<dbReference type="RefSeq" id="WP_152897435.1">
    <property type="nucleotide sequence ID" value="NZ_WHUV01000002.1"/>
</dbReference>
<proteinExistence type="predicted"/>
<evidence type="ECO:0000313" key="2">
    <source>
        <dbReference type="EMBL" id="MQA53685.1"/>
    </source>
</evidence>
<keyword evidence="1" id="KW-0472">Membrane</keyword>
<comment type="caution">
    <text evidence="2">The sequence shown here is derived from an EMBL/GenBank/DDBJ whole genome shotgun (WGS) entry which is preliminary data.</text>
</comment>
<feature type="transmembrane region" description="Helical" evidence="1">
    <location>
        <begin position="16"/>
        <end position="37"/>
    </location>
</feature>
<dbReference type="PROSITE" id="PS51257">
    <property type="entry name" value="PROKAR_LIPOPROTEIN"/>
    <property type="match status" value="1"/>
</dbReference>
<dbReference type="EMBL" id="WHUV01000002">
    <property type="protein sequence ID" value="MQA53685.1"/>
    <property type="molecule type" value="Genomic_DNA"/>
</dbReference>
<dbReference type="AlphaFoldDB" id="A0A7X1U460"/>
<gene>
    <name evidence="2" type="ORF">GDH07_10220</name>
</gene>